<dbReference type="Proteomes" id="UP000622166">
    <property type="component" value="Unassembled WGS sequence"/>
</dbReference>
<evidence type="ECO:0000313" key="5">
    <source>
        <dbReference type="Proteomes" id="UP000622166"/>
    </source>
</evidence>
<evidence type="ECO:0000313" key="4">
    <source>
        <dbReference type="EMBL" id="GGZ18007.1"/>
    </source>
</evidence>
<gene>
    <name evidence="4" type="ORF">GCM10010365_42640</name>
</gene>
<evidence type="ECO:0008006" key="6">
    <source>
        <dbReference type="Google" id="ProtNLM"/>
    </source>
</evidence>
<feature type="signal peptide" evidence="3">
    <location>
        <begin position="1"/>
        <end position="29"/>
    </location>
</feature>
<name>A0A918PPU2_9ACTN</name>
<organism evidence="4 5">
    <name type="scientific">Streptomyces poonensis</name>
    <dbReference type="NCBI Taxonomy" id="68255"/>
    <lineage>
        <taxon>Bacteria</taxon>
        <taxon>Bacillati</taxon>
        <taxon>Actinomycetota</taxon>
        <taxon>Actinomycetes</taxon>
        <taxon>Kitasatosporales</taxon>
        <taxon>Streptomycetaceae</taxon>
        <taxon>Streptomyces</taxon>
    </lineage>
</organism>
<feature type="region of interest" description="Disordered" evidence="1">
    <location>
        <begin position="25"/>
        <end position="147"/>
    </location>
</feature>
<feature type="region of interest" description="Disordered" evidence="1">
    <location>
        <begin position="293"/>
        <end position="360"/>
    </location>
</feature>
<feature type="compositionally biased region" description="Low complexity" evidence="1">
    <location>
        <begin position="336"/>
        <end position="350"/>
    </location>
</feature>
<accession>A0A918PPU2</accession>
<keyword evidence="2" id="KW-0812">Transmembrane</keyword>
<proteinExistence type="predicted"/>
<feature type="transmembrane region" description="Helical" evidence="2">
    <location>
        <begin position="361"/>
        <end position="383"/>
    </location>
</feature>
<evidence type="ECO:0000256" key="1">
    <source>
        <dbReference type="SAM" id="MobiDB-lite"/>
    </source>
</evidence>
<dbReference type="AlphaFoldDB" id="A0A918PPU2"/>
<comment type="caution">
    <text evidence="4">The sequence shown here is derived from an EMBL/GenBank/DDBJ whole genome shotgun (WGS) entry which is preliminary data.</text>
</comment>
<sequence length="394" mass="40021">MKLRRSLTLAAATAAMAPAVLFSAPGAYATGGASPEDTSGVTVAAQDDASTTTEEDSAPSAGDTNPLDDANDSTGPGESGSGSAGHEDGAADGEEGGSTGGEGAGGPSGENNTGGEVKDAEADPAKPGSDGPKGEAEPVMGRCNPGDPYEINRKLNAFTNQLPTVVAGAGFHYFGYNVWNKSDRDLTALRLSIDFDSEVWGTGEDESRYITAQYKDPATGQWADVSGGHITTVDVAAQESLYIDMRISVASEASPALGMVLTLGEYDDGYGGTCYSGEWDWYGYHPGVFDIRPAGWTPSTPPQTEPGTDPDTKPGTKPGTAPGTKPQGDKDEKPLTPTATATATNAPTATGHLAETGAGPALPTIALAGGLAVSAGVGAVYVVRRRKASLTSDR</sequence>
<evidence type="ECO:0000256" key="3">
    <source>
        <dbReference type="SAM" id="SignalP"/>
    </source>
</evidence>
<reference evidence="4" key="1">
    <citation type="journal article" date="2014" name="Int. J. Syst. Evol. Microbiol.">
        <title>Complete genome sequence of Corynebacterium casei LMG S-19264T (=DSM 44701T), isolated from a smear-ripened cheese.</title>
        <authorList>
            <consortium name="US DOE Joint Genome Institute (JGI-PGF)"/>
            <person name="Walter F."/>
            <person name="Albersmeier A."/>
            <person name="Kalinowski J."/>
            <person name="Ruckert C."/>
        </authorList>
    </citation>
    <scope>NUCLEOTIDE SEQUENCE</scope>
    <source>
        <strain evidence="4">JCM 4815</strain>
    </source>
</reference>
<evidence type="ECO:0000256" key="2">
    <source>
        <dbReference type="SAM" id="Phobius"/>
    </source>
</evidence>
<keyword evidence="2" id="KW-1133">Transmembrane helix</keyword>
<feature type="compositionally biased region" description="Gly residues" evidence="1">
    <location>
        <begin position="96"/>
        <end position="108"/>
    </location>
</feature>
<keyword evidence="3" id="KW-0732">Signal</keyword>
<reference evidence="4" key="2">
    <citation type="submission" date="2020-09" db="EMBL/GenBank/DDBJ databases">
        <authorList>
            <person name="Sun Q."/>
            <person name="Ohkuma M."/>
        </authorList>
    </citation>
    <scope>NUCLEOTIDE SEQUENCE</scope>
    <source>
        <strain evidence="4">JCM 4815</strain>
    </source>
</reference>
<keyword evidence="2" id="KW-0472">Membrane</keyword>
<protein>
    <recommendedName>
        <fullName evidence="6">LPXTG cell wall anchor domain-containing protein</fullName>
    </recommendedName>
</protein>
<dbReference type="EMBL" id="BMVW01000008">
    <property type="protein sequence ID" value="GGZ18007.1"/>
    <property type="molecule type" value="Genomic_DNA"/>
</dbReference>
<feature type="chain" id="PRO_5037609530" description="LPXTG cell wall anchor domain-containing protein" evidence="3">
    <location>
        <begin position="30"/>
        <end position="394"/>
    </location>
</feature>
<keyword evidence="5" id="KW-1185">Reference proteome</keyword>